<evidence type="ECO:0000256" key="2">
    <source>
        <dbReference type="ARBA" id="ARBA00006024"/>
    </source>
</evidence>
<dbReference type="FunFam" id="3.40.50.1000:FF:000144">
    <property type="entry name" value="copper-transporting ATPase 1 isoform X2"/>
    <property type="match status" value="1"/>
</dbReference>
<dbReference type="InterPro" id="IPR023214">
    <property type="entry name" value="HAD_sf"/>
</dbReference>
<evidence type="ECO:0000256" key="5">
    <source>
        <dbReference type="ARBA" id="ARBA00022475"/>
    </source>
</evidence>
<dbReference type="SFLD" id="SFLDS00003">
    <property type="entry name" value="Haloacid_Dehalogenase"/>
    <property type="match status" value="1"/>
</dbReference>
<dbReference type="NCBIfam" id="TIGR01525">
    <property type="entry name" value="ATPase-IB_hvy"/>
    <property type="match status" value="1"/>
</dbReference>
<feature type="transmembrane region" description="Helical" evidence="18">
    <location>
        <begin position="338"/>
        <end position="361"/>
    </location>
</feature>
<evidence type="ECO:0000256" key="17">
    <source>
        <dbReference type="ARBA" id="ARBA00049289"/>
    </source>
</evidence>
<dbReference type="InterPro" id="IPR027256">
    <property type="entry name" value="P-typ_ATPase_IB"/>
</dbReference>
<dbReference type="CDD" id="cd02094">
    <property type="entry name" value="P-type_ATPase_Cu-like"/>
    <property type="match status" value="1"/>
</dbReference>
<keyword evidence="4" id="KW-0813">Transport</keyword>
<dbReference type="InterPro" id="IPR018303">
    <property type="entry name" value="ATPase_P-typ_P_site"/>
</dbReference>
<feature type="transmembrane region" description="Helical" evidence="18">
    <location>
        <begin position="654"/>
        <end position="673"/>
    </location>
</feature>
<dbReference type="InterPro" id="IPR008250">
    <property type="entry name" value="ATPase_P-typ_transduc_dom_A_sf"/>
</dbReference>
<keyword evidence="13" id="KW-0186">Copper</keyword>
<evidence type="ECO:0000256" key="9">
    <source>
        <dbReference type="ARBA" id="ARBA00022796"/>
    </source>
</evidence>
<evidence type="ECO:0000256" key="12">
    <source>
        <dbReference type="ARBA" id="ARBA00022989"/>
    </source>
</evidence>
<keyword evidence="7 18" id="KW-0479">Metal-binding</keyword>
<reference evidence="21" key="2">
    <citation type="journal article" date="2016" name="Int. J. Syst. Evol. Microbiol.">
        <title>Complete genome sequence and cell structure of Limnochorda pilosa, a Gram-negative spore-former within the phylum Firmicutes.</title>
        <authorList>
            <person name="Watanabe M."/>
            <person name="Kojima H."/>
            <person name="Fukui M."/>
        </authorList>
    </citation>
    <scope>NUCLEOTIDE SEQUENCE [LARGE SCALE GENOMIC DNA]</scope>
    <source>
        <strain evidence="21">HC45</strain>
    </source>
</reference>
<evidence type="ECO:0000256" key="15">
    <source>
        <dbReference type="ARBA" id="ARBA00023136"/>
    </source>
</evidence>
<dbReference type="GO" id="GO:0005507">
    <property type="term" value="F:copper ion binding"/>
    <property type="evidence" value="ECO:0007669"/>
    <property type="project" value="TreeGrafter"/>
</dbReference>
<proteinExistence type="inferred from homology"/>
<feature type="transmembrane region" description="Helical" evidence="18">
    <location>
        <begin position="157"/>
        <end position="176"/>
    </location>
</feature>
<feature type="domain" description="P-type ATPase A" evidence="19">
    <location>
        <begin position="194"/>
        <end position="294"/>
    </location>
</feature>
<comment type="subcellular location">
    <subcellularLocation>
        <location evidence="1">Cell membrane</location>
        <topology evidence="1">Multi-pass membrane protein</topology>
    </subcellularLocation>
</comment>
<comment type="catalytic activity">
    <reaction evidence="17">
        <text>Cu(+)(in) + ATP + H2O = Cu(+)(out) + ADP + phosphate + H(+)</text>
        <dbReference type="Rhea" id="RHEA:25792"/>
        <dbReference type="ChEBI" id="CHEBI:15377"/>
        <dbReference type="ChEBI" id="CHEBI:15378"/>
        <dbReference type="ChEBI" id="CHEBI:30616"/>
        <dbReference type="ChEBI" id="CHEBI:43474"/>
        <dbReference type="ChEBI" id="CHEBI:49552"/>
        <dbReference type="ChEBI" id="CHEBI:456216"/>
        <dbReference type="EC" id="7.2.2.8"/>
    </reaction>
</comment>
<keyword evidence="11" id="KW-1278">Translocase</keyword>
<dbReference type="GO" id="GO:0043682">
    <property type="term" value="F:P-type divalent copper transporter activity"/>
    <property type="evidence" value="ECO:0007669"/>
    <property type="project" value="TreeGrafter"/>
</dbReference>
<evidence type="ECO:0000313" key="20">
    <source>
        <dbReference type="EMBL" id="BAS29273.1"/>
    </source>
</evidence>
<organism evidence="20 21">
    <name type="scientific">Limnochorda pilosa</name>
    <dbReference type="NCBI Taxonomy" id="1555112"/>
    <lineage>
        <taxon>Bacteria</taxon>
        <taxon>Bacillati</taxon>
        <taxon>Bacillota</taxon>
        <taxon>Limnochordia</taxon>
        <taxon>Limnochordales</taxon>
        <taxon>Limnochordaceae</taxon>
        <taxon>Limnochorda</taxon>
    </lineage>
</organism>
<dbReference type="GO" id="GO:0140581">
    <property type="term" value="F:P-type monovalent copper transporter activity"/>
    <property type="evidence" value="ECO:0007669"/>
    <property type="project" value="UniProtKB-EC"/>
</dbReference>
<dbReference type="SFLD" id="SFLDF00027">
    <property type="entry name" value="p-type_atpase"/>
    <property type="match status" value="1"/>
</dbReference>
<dbReference type="InterPro" id="IPR036412">
    <property type="entry name" value="HAD-like_sf"/>
</dbReference>
<dbReference type="NCBIfam" id="TIGR01494">
    <property type="entry name" value="ATPase_P-type"/>
    <property type="match status" value="1"/>
</dbReference>
<dbReference type="KEGG" id="lpil:LIP_3461"/>
<name>A0A0K2SQ69_LIMPI</name>
<keyword evidence="10 18" id="KW-0067">ATP-binding</keyword>
<dbReference type="FunFam" id="2.70.150.10:FF:000020">
    <property type="entry name" value="Copper-exporting P-type ATPase A"/>
    <property type="match status" value="1"/>
</dbReference>
<dbReference type="AlphaFoldDB" id="A0A0K2SQ69"/>
<dbReference type="Gene3D" id="2.70.150.10">
    <property type="entry name" value="Calcium-transporting ATPase, cytoplasmic transduction domain A"/>
    <property type="match status" value="1"/>
</dbReference>
<dbReference type="PATRIC" id="fig|1555112.3.peg.3496"/>
<dbReference type="Pfam" id="PF00122">
    <property type="entry name" value="E1-E2_ATPase"/>
    <property type="match status" value="1"/>
</dbReference>
<dbReference type="SUPFAM" id="SSF81665">
    <property type="entry name" value="Calcium ATPase, transmembrane domain M"/>
    <property type="match status" value="1"/>
</dbReference>
<dbReference type="Proteomes" id="UP000065807">
    <property type="component" value="Chromosome"/>
</dbReference>
<keyword evidence="14" id="KW-0406">Ion transport</keyword>
<dbReference type="EC" id="7.2.2.8" evidence="3"/>
<keyword evidence="9" id="KW-0187">Copper transport</keyword>
<evidence type="ECO:0000256" key="7">
    <source>
        <dbReference type="ARBA" id="ARBA00022723"/>
    </source>
</evidence>
<dbReference type="Pfam" id="PF00702">
    <property type="entry name" value="Hydrolase"/>
    <property type="match status" value="1"/>
</dbReference>
<keyword evidence="21" id="KW-1185">Reference proteome</keyword>
<dbReference type="Gene3D" id="3.40.50.1000">
    <property type="entry name" value="HAD superfamily/HAD-like"/>
    <property type="match status" value="1"/>
</dbReference>
<keyword evidence="6 18" id="KW-0812">Transmembrane</keyword>
<dbReference type="SUPFAM" id="SSF81653">
    <property type="entry name" value="Calcium ATPase, transduction domain A"/>
    <property type="match status" value="1"/>
</dbReference>
<dbReference type="GO" id="GO:0005524">
    <property type="term" value="F:ATP binding"/>
    <property type="evidence" value="ECO:0007669"/>
    <property type="project" value="UniProtKB-UniRule"/>
</dbReference>
<keyword evidence="5 18" id="KW-1003">Cell membrane</keyword>
<evidence type="ECO:0000256" key="10">
    <source>
        <dbReference type="ARBA" id="ARBA00022840"/>
    </source>
</evidence>
<dbReference type="NCBIfam" id="TIGR01511">
    <property type="entry name" value="ATPase-IB1_Cu"/>
    <property type="match status" value="1"/>
</dbReference>
<keyword evidence="8 18" id="KW-0547">Nucleotide-binding</keyword>
<feature type="transmembrane region" description="Helical" evidence="18">
    <location>
        <begin position="313"/>
        <end position="332"/>
    </location>
</feature>
<dbReference type="STRING" id="1555112.LIP_3461"/>
<dbReference type="PROSITE" id="PS00154">
    <property type="entry name" value="ATPASE_E1_E2"/>
    <property type="match status" value="1"/>
</dbReference>
<protein>
    <recommendedName>
        <fullName evidence="3">P-type Cu(+) transporter</fullName>
        <ecNumber evidence="3">7.2.2.8</ecNumber>
    </recommendedName>
    <alternativeName>
        <fullName evidence="16">Cu(+)-exporting ATPase</fullName>
    </alternativeName>
</protein>
<sequence>MGTARRIGCPVGMNRKEVSSVSAVGVETRAHVDEPVDTETAEHRREYRTLMAKFWFAAIVSVPVLLVAYPELPWLYVPYLFGDVSEGTVRLLWALSGLVTLPVLFYSGRQFFTGAWGAFKHHMADMNTLIALGTSAAWLYSTVATLVPSIFPEGTAVPFYDVTAVVTALVVLGQAIEVRARGQTSQAIRKLIGLQAKTARVLRDGREVDVSVDEVEVDDIVVVRPGEKIPVDGVIVEGQSAVDESMITGESLPVDKAVGDEVVGATMNTTGSFKFRATKVGKDTTLAQIVKMVQDAMGTKPPIARLADVISSYFVPSVMIIALAAFAIWFTFGPSPALAYAVVVAVTVLIIACPCAVGMAVPLSMVAGVGKGAEHGILIRHGEALQTSAALTTVVLDKTGTITKGKPELTDAVPAPGFDVPTLLHLAASADRPSEHPLAQAIVSGAAAQGADPSDPSSFNAIPGHGVEAVVDGRRVLLGNRKLMGREGIDTASVDEVVQRLQGEGKTAMYAAVDGRMAGVVAVADTVKEDSVEAIQVMKEMGLEVVMLTGDNERTARAIAAQVGVDRVLAEVLPEDKAMEVHKLKAGGKKVGMVGDGINDAPALVEADVGFAIGTGTDVAIEAADVTLMSGSLKGVAYAIEISRATMRNAKQSLAGAFLYNTAGIPIAAGVLFPFFGVLLSPLLAGAAMAASSVTVVSNANRLRFFKARSFREPAPAGHLGGASA</sequence>
<dbReference type="PANTHER" id="PTHR43520:SF8">
    <property type="entry name" value="P-TYPE CU(+) TRANSPORTER"/>
    <property type="match status" value="1"/>
</dbReference>
<evidence type="ECO:0000259" key="19">
    <source>
        <dbReference type="Pfam" id="PF00122"/>
    </source>
</evidence>
<dbReference type="InterPro" id="IPR059000">
    <property type="entry name" value="ATPase_P-type_domA"/>
</dbReference>
<gene>
    <name evidence="20" type="ORF">LIP_3461</name>
</gene>
<evidence type="ECO:0000256" key="4">
    <source>
        <dbReference type="ARBA" id="ARBA00022448"/>
    </source>
</evidence>
<evidence type="ECO:0000256" key="13">
    <source>
        <dbReference type="ARBA" id="ARBA00023008"/>
    </source>
</evidence>
<evidence type="ECO:0000313" key="21">
    <source>
        <dbReference type="Proteomes" id="UP000065807"/>
    </source>
</evidence>
<dbReference type="SUPFAM" id="SSF56784">
    <property type="entry name" value="HAD-like"/>
    <property type="match status" value="1"/>
</dbReference>
<dbReference type="InterPro" id="IPR044492">
    <property type="entry name" value="P_typ_ATPase_HD_dom"/>
</dbReference>
<evidence type="ECO:0000256" key="1">
    <source>
        <dbReference type="ARBA" id="ARBA00004651"/>
    </source>
</evidence>
<dbReference type="InterPro" id="IPR023298">
    <property type="entry name" value="ATPase_P-typ_TM_dom_sf"/>
</dbReference>
<dbReference type="Gene3D" id="3.40.1110.10">
    <property type="entry name" value="Calcium-transporting ATPase, cytoplasmic domain N"/>
    <property type="match status" value="1"/>
</dbReference>
<evidence type="ECO:0000256" key="3">
    <source>
        <dbReference type="ARBA" id="ARBA00012517"/>
    </source>
</evidence>
<evidence type="ECO:0000256" key="18">
    <source>
        <dbReference type="RuleBase" id="RU362081"/>
    </source>
</evidence>
<feature type="transmembrane region" description="Helical" evidence="18">
    <location>
        <begin position="89"/>
        <end position="108"/>
    </location>
</feature>
<reference evidence="21" key="1">
    <citation type="submission" date="2015-07" db="EMBL/GenBank/DDBJ databases">
        <title>Complete genome sequence and phylogenetic analysis of Limnochorda pilosa.</title>
        <authorList>
            <person name="Watanabe M."/>
            <person name="Kojima H."/>
            <person name="Fukui M."/>
        </authorList>
    </citation>
    <scope>NUCLEOTIDE SEQUENCE [LARGE SCALE GENOMIC DNA]</scope>
    <source>
        <strain evidence="21">HC45</strain>
    </source>
</reference>
<dbReference type="OrthoDB" id="9813266at2"/>
<dbReference type="GO" id="GO:0016887">
    <property type="term" value="F:ATP hydrolysis activity"/>
    <property type="evidence" value="ECO:0007669"/>
    <property type="project" value="InterPro"/>
</dbReference>
<keyword evidence="15 18" id="KW-0472">Membrane</keyword>
<dbReference type="PRINTS" id="PR00119">
    <property type="entry name" value="CATATPASE"/>
</dbReference>
<dbReference type="GO" id="GO:0005886">
    <property type="term" value="C:plasma membrane"/>
    <property type="evidence" value="ECO:0007669"/>
    <property type="project" value="UniProtKB-SubCell"/>
</dbReference>
<comment type="similarity">
    <text evidence="2 18">Belongs to the cation transport ATPase (P-type) (TC 3.A.3) family. Type IB subfamily.</text>
</comment>
<dbReference type="SFLD" id="SFLDG00002">
    <property type="entry name" value="C1.7:_P-type_atpase_like"/>
    <property type="match status" value="1"/>
</dbReference>
<dbReference type="EMBL" id="AP014924">
    <property type="protein sequence ID" value="BAS29273.1"/>
    <property type="molecule type" value="Genomic_DNA"/>
</dbReference>
<evidence type="ECO:0000256" key="16">
    <source>
        <dbReference type="ARBA" id="ARBA00033239"/>
    </source>
</evidence>
<dbReference type="InterPro" id="IPR023299">
    <property type="entry name" value="ATPase_P-typ_cyto_dom_N"/>
</dbReference>
<dbReference type="PANTHER" id="PTHR43520">
    <property type="entry name" value="ATP7, ISOFORM B"/>
    <property type="match status" value="1"/>
</dbReference>
<evidence type="ECO:0000256" key="11">
    <source>
        <dbReference type="ARBA" id="ARBA00022967"/>
    </source>
</evidence>
<feature type="transmembrane region" description="Helical" evidence="18">
    <location>
        <begin position="50"/>
        <end position="69"/>
    </location>
</feature>
<evidence type="ECO:0000256" key="6">
    <source>
        <dbReference type="ARBA" id="ARBA00022692"/>
    </source>
</evidence>
<feature type="transmembrane region" description="Helical" evidence="18">
    <location>
        <begin position="679"/>
        <end position="700"/>
    </location>
</feature>
<keyword evidence="12 18" id="KW-1133">Transmembrane helix</keyword>
<dbReference type="GO" id="GO:0055070">
    <property type="term" value="P:copper ion homeostasis"/>
    <property type="evidence" value="ECO:0007669"/>
    <property type="project" value="TreeGrafter"/>
</dbReference>
<evidence type="ECO:0000256" key="8">
    <source>
        <dbReference type="ARBA" id="ARBA00022741"/>
    </source>
</evidence>
<dbReference type="PRINTS" id="PR00943">
    <property type="entry name" value="CUATPASE"/>
</dbReference>
<evidence type="ECO:0000256" key="14">
    <source>
        <dbReference type="ARBA" id="ARBA00023065"/>
    </source>
</evidence>
<accession>A0A0K2SQ69</accession>
<feature type="transmembrane region" description="Helical" evidence="18">
    <location>
        <begin position="129"/>
        <end position="151"/>
    </location>
</feature>
<dbReference type="InterPro" id="IPR001757">
    <property type="entry name" value="P_typ_ATPase"/>
</dbReference>